<dbReference type="Proteomes" id="UP000198942">
    <property type="component" value="Unassembled WGS sequence"/>
</dbReference>
<evidence type="ECO:0008006" key="4">
    <source>
        <dbReference type="Google" id="ProtNLM"/>
    </source>
</evidence>
<name>A0A1H7ZWW0_9SPHI</name>
<evidence type="ECO:0000313" key="2">
    <source>
        <dbReference type="EMBL" id="SEM62078.1"/>
    </source>
</evidence>
<dbReference type="AlphaFoldDB" id="A0A1H7ZWW0"/>
<gene>
    <name evidence="2" type="ORF">SAMN05192574_101207</name>
</gene>
<accession>A0A1H7ZWW0</accession>
<protein>
    <recommendedName>
        <fullName evidence="4">DUF4397 domain-containing protein</fullName>
    </recommendedName>
</protein>
<evidence type="ECO:0000313" key="3">
    <source>
        <dbReference type="Proteomes" id="UP000198942"/>
    </source>
</evidence>
<keyword evidence="3" id="KW-1185">Reference proteome</keyword>
<dbReference type="EMBL" id="FOCL01000001">
    <property type="protein sequence ID" value="SEM62078.1"/>
    <property type="molecule type" value="Genomic_DNA"/>
</dbReference>
<dbReference type="RefSeq" id="WP_143065058.1">
    <property type="nucleotide sequence ID" value="NZ_FOCL01000001.1"/>
</dbReference>
<organism evidence="2 3">
    <name type="scientific">Mucilaginibacter gossypiicola</name>
    <dbReference type="NCBI Taxonomy" id="551995"/>
    <lineage>
        <taxon>Bacteria</taxon>
        <taxon>Pseudomonadati</taxon>
        <taxon>Bacteroidota</taxon>
        <taxon>Sphingobacteriia</taxon>
        <taxon>Sphingobacteriales</taxon>
        <taxon>Sphingobacteriaceae</taxon>
        <taxon>Mucilaginibacter</taxon>
    </lineage>
</organism>
<feature type="chain" id="PRO_5011605304" description="DUF4397 domain-containing protein" evidence="1">
    <location>
        <begin position="21"/>
        <end position="242"/>
    </location>
</feature>
<dbReference type="STRING" id="551995.SAMN05192574_101207"/>
<keyword evidence="1" id="KW-0732">Signal</keyword>
<dbReference type="PROSITE" id="PS51257">
    <property type="entry name" value="PROKAR_LIPOPROTEIN"/>
    <property type="match status" value="1"/>
</dbReference>
<sequence length="242" mass="25788">MKFRLIYVITWIASCSSMLSCKKNSLPAISSSSLTIVNALSGGYGLIPNFDSEKTLIYYKNAAVITNNGFLEFSGHLGNIPLSLAPQTDTLHTLYKNNILMEANSIHTLFVTGTIDNTDSYFTTDKVPAFAAADSLIGVRFVNISMGSKPVSINIKGQSNALVNGLAYKSASDFLPYAAKKTVPATVSYVFEIRDASTAALITTYTLSSLGTKISKSVTIALKGIPGGTGVNAQMALLVNNY</sequence>
<proteinExistence type="predicted"/>
<reference evidence="3" key="1">
    <citation type="submission" date="2016-10" db="EMBL/GenBank/DDBJ databases">
        <authorList>
            <person name="Varghese N."/>
            <person name="Submissions S."/>
        </authorList>
    </citation>
    <scope>NUCLEOTIDE SEQUENCE [LARGE SCALE GENOMIC DNA]</scope>
    <source>
        <strain evidence="3">Gh-48</strain>
    </source>
</reference>
<evidence type="ECO:0000256" key="1">
    <source>
        <dbReference type="SAM" id="SignalP"/>
    </source>
</evidence>
<feature type="signal peptide" evidence="1">
    <location>
        <begin position="1"/>
        <end position="20"/>
    </location>
</feature>
<dbReference type="OrthoDB" id="751045at2"/>